<accession>A0A915CTE8</accession>
<dbReference type="InterPro" id="IPR013087">
    <property type="entry name" value="Znf_C2H2_type"/>
</dbReference>
<keyword evidence="2" id="KW-1185">Reference proteome</keyword>
<dbReference type="AlphaFoldDB" id="A0A915CTE8"/>
<protein>
    <submittedName>
        <fullName evidence="3">C2H2-type domain-containing protein</fullName>
    </submittedName>
</protein>
<dbReference type="WBParaSite" id="jg12033">
    <property type="protein sequence ID" value="jg12033"/>
    <property type="gene ID" value="jg12033"/>
</dbReference>
<proteinExistence type="predicted"/>
<sequence length="210" mass="24050">MPDSSMDSPLCCQLCEWQCREVDDLEDHLCSHHFKYHPLLCDECQGRNVYFATHAAVKRHYAQHHNKTKFYYHTKVSPEIEEDRLEVRRFLAKSILSKSTVDSHQRLSICEVFEIMTQLPDLKHTYSDLMIGEPTNDAIILATTPVNNEKEYHSHASFTTDIETVSPAPHSASFSIAINEQLNIGNDGTMAIQFLSPLKKFQLLSLLTVK</sequence>
<reference evidence="3" key="1">
    <citation type="submission" date="2022-11" db="UniProtKB">
        <authorList>
            <consortium name="WormBaseParasite"/>
        </authorList>
    </citation>
    <scope>IDENTIFICATION</scope>
</reference>
<evidence type="ECO:0000313" key="2">
    <source>
        <dbReference type="Proteomes" id="UP000887574"/>
    </source>
</evidence>
<feature type="domain" description="C2H2-type" evidence="1">
    <location>
        <begin position="39"/>
        <end position="64"/>
    </location>
</feature>
<evidence type="ECO:0000259" key="1">
    <source>
        <dbReference type="SMART" id="SM00355"/>
    </source>
</evidence>
<dbReference type="Proteomes" id="UP000887574">
    <property type="component" value="Unplaced"/>
</dbReference>
<organism evidence="2 3">
    <name type="scientific">Ditylenchus dipsaci</name>
    <dbReference type="NCBI Taxonomy" id="166011"/>
    <lineage>
        <taxon>Eukaryota</taxon>
        <taxon>Metazoa</taxon>
        <taxon>Ecdysozoa</taxon>
        <taxon>Nematoda</taxon>
        <taxon>Chromadorea</taxon>
        <taxon>Rhabditida</taxon>
        <taxon>Tylenchina</taxon>
        <taxon>Tylenchomorpha</taxon>
        <taxon>Sphaerularioidea</taxon>
        <taxon>Anguinidae</taxon>
        <taxon>Anguininae</taxon>
        <taxon>Ditylenchus</taxon>
    </lineage>
</organism>
<dbReference type="SMART" id="SM00355">
    <property type="entry name" value="ZnF_C2H2"/>
    <property type="match status" value="2"/>
</dbReference>
<name>A0A915CTE8_9BILA</name>
<evidence type="ECO:0000313" key="3">
    <source>
        <dbReference type="WBParaSite" id="jg12033"/>
    </source>
</evidence>
<feature type="domain" description="C2H2-type" evidence="1">
    <location>
        <begin position="10"/>
        <end position="32"/>
    </location>
</feature>